<evidence type="ECO:0000313" key="1">
    <source>
        <dbReference type="EMBL" id="KOF79870.1"/>
    </source>
</evidence>
<organism evidence="1">
    <name type="scientific">Octopus bimaculoides</name>
    <name type="common">California two-spotted octopus</name>
    <dbReference type="NCBI Taxonomy" id="37653"/>
    <lineage>
        <taxon>Eukaryota</taxon>
        <taxon>Metazoa</taxon>
        <taxon>Spiralia</taxon>
        <taxon>Lophotrochozoa</taxon>
        <taxon>Mollusca</taxon>
        <taxon>Cephalopoda</taxon>
        <taxon>Coleoidea</taxon>
        <taxon>Octopodiformes</taxon>
        <taxon>Octopoda</taxon>
        <taxon>Incirrata</taxon>
        <taxon>Octopodidae</taxon>
        <taxon>Octopus</taxon>
    </lineage>
</organism>
<gene>
    <name evidence="1" type="ORF">OCBIM_22028827mg</name>
</gene>
<accession>A0A0L8GTB7</accession>
<reference evidence="1" key="1">
    <citation type="submission" date="2015-07" db="EMBL/GenBank/DDBJ databases">
        <title>MeaNS - Measles Nucleotide Surveillance Program.</title>
        <authorList>
            <person name="Tran T."/>
            <person name="Druce J."/>
        </authorList>
    </citation>
    <scope>NUCLEOTIDE SEQUENCE</scope>
    <source>
        <strain evidence="1">UCB-OBI-ISO-001</strain>
        <tissue evidence="1">Gonad</tissue>
    </source>
</reference>
<protein>
    <submittedName>
        <fullName evidence="1">Uncharacterized protein</fullName>
    </submittedName>
</protein>
<name>A0A0L8GTB7_OCTBM</name>
<proteinExistence type="predicted"/>
<dbReference type="AlphaFoldDB" id="A0A0L8GTB7"/>
<sequence length="94" mass="10439">SQCRLNIRSCFFVQHVTATWNSLPNSVVAAPSVNAFKNRLEAYWRELPAKFDHLLLLATTVEVLYHIGQIKCTSGKGPVNKLLGASTRKPSSIQ</sequence>
<feature type="non-terminal residue" evidence="1">
    <location>
        <position position="1"/>
    </location>
</feature>
<dbReference type="EMBL" id="KQ420590">
    <property type="protein sequence ID" value="KOF79870.1"/>
    <property type="molecule type" value="Genomic_DNA"/>
</dbReference>